<dbReference type="PANTHER" id="PTHR37534">
    <property type="entry name" value="TRANSCRIPTIONAL ACTIVATOR PROTEIN UGA3"/>
    <property type="match status" value="1"/>
</dbReference>
<proteinExistence type="predicted"/>
<dbReference type="SMART" id="SM00066">
    <property type="entry name" value="GAL4"/>
    <property type="match status" value="1"/>
</dbReference>
<organism evidence="8 9">
    <name type="scientific">Monascus purpureus</name>
    <name type="common">Red mold</name>
    <name type="synonym">Monascus anka</name>
    <dbReference type="NCBI Taxonomy" id="5098"/>
    <lineage>
        <taxon>Eukaryota</taxon>
        <taxon>Fungi</taxon>
        <taxon>Dikarya</taxon>
        <taxon>Ascomycota</taxon>
        <taxon>Pezizomycotina</taxon>
        <taxon>Eurotiomycetes</taxon>
        <taxon>Eurotiomycetidae</taxon>
        <taxon>Eurotiales</taxon>
        <taxon>Aspergillaceae</taxon>
        <taxon>Monascus</taxon>
    </lineage>
</organism>
<dbReference type="InterPro" id="IPR001138">
    <property type="entry name" value="Zn2Cys6_DnaBD"/>
</dbReference>
<protein>
    <recommendedName>
        <fullName evidence="7">Zn(2)-C6 fungal-type domain-containing protein</fullName>
    </recommendedName>
</protein>
<dbReference type="AlphaFoldDB" id="A0A507QLQ0"/>
<dbReference type="InterPro" id="IPR021858">
    <property type="entry name" value="Fun_TF"/>
</dbReference>
<reference evidence="8 9" key="1">
    <citation type="submission" date="2019-06" db="EMBL/GenBank/DDBJ databases">
        <title>Wine fermentation using esterase from Monascus purpureus.</title>
        <authorList>
            <person name="Geng C."/>
            <person name="Zhang Y."/>
        </authorList>
    </citation>
    <scope>NUCLEOTIDE SEQUENCE [LARGE SCALE GENOMIC DNA]</scope>
    <source>
        <strain evidence="8">HQ1</strain>
    </source>
</reference>
<dbReference type="PANTHER" id="PTHR37534:SF23">
    <property type="entry name" value="ZN(II)2CYS6 TRANSCRIPTION FACTOR (EUROFUNG)"/>
    <property type="match status" value="1"/>
</dbReference>
<keyword evidence="9" id="KW-1185">Reference proteome</keyword>
<dbReference type="GO" id="GO:0045944">
    <property type="term" value="P:positive regulation of transcription by RNA polymerase II"/>
    <property type="evidence" value="ECO:0007669"/>
    <property type="project" value="TreeGrafter"/>
</dbReference>
<evidence type="ECO:0000313" key="9">
    <source>
        <dbReference type="Proteomes" id="UP000319663"/>
    </source>
</evidence>
<dbReference type="Pfam" id="PF11951">
    <property type="entry name" value="Fungal_trans_2"/>
    <property type="match status" value="1"/>
</dbReference>
<dbReference type="Gene3D" id="4.10.240.10">
    <property type="entry name" value="Zn(2)-C6 fungal-type DNA-binding domain"/>
    <property type="match status" value="1"/>
</dbReference>
<evidence type="ECO:0000256" key="6">
    <source>
        <dbReference type="SAM" id="MobiDB-lite"/>
    </source>
</evidence>
<keyword evidence="4" id="KW-0804">Transcription</keyword>
<evidence type="ECO:0000259" key="7">
    <source>
        <dbReference type="PROSITE" id="PS50048"/>
    </source>
</evidence>
<dbReference type="Pfam" id="PF00172">
    <property type="entry name" value="Zn_clus"/>
    <property type="match status" value="1"/>
</dbReference>
<dbReference type="PROSITE" id="PS50048">
    <property type="entry name" value="ZN2_CY6_FUNGAL_2"/>
    <property type="match status" value="1"/>
</dbReference>
<evidence type="ECO:0000256" key="5">
    <source>
        <dbReference type="ARBA" id="ARBA00023242"/>
    </source>
</evidence>
<sequence>MKKTEIKPELGSERATPDEKGKASTAAAVPDPAALSKKTAPRKGPKRRTKTGCLTCRRRRIKCGEERPICNNCIKSKRICEGYAPRVVFKHHLPAGDLGPFNANRQSPAWGLGAGGYGVRAHPYQIRPDDPGQRILTTRHFSASGQSASPEAAGPQIATIPSMGPYYPYSHEILMTSLVDSRPQAGSHLQWQAATSILEASTIYIHSELRHLASSALILTGYAQQERQNASLNISSMGYYPYAPPHLLNYVVPPGLGHQSHSVSQRQPYSYTPSPSQSFTPYLSYSEENDDYYYDVDSDDELLEADDIGSLGQMASGNWNARQIPTFTAYTNDPKMLASYYPFFGCSLLNNARVVRLFFHFRCSLGPFMSVFERCPADPIVNHGGSVSTPLQGLWTDTLPLKALEHPALIRAMLAMSCLNISILQQSAPSLAMKHYHYALRKVRFAIGLPLRRRQICTLAAILVLGYYEVMAADHPKWCNHLAGSAQLIREIDFASMTRDLRAQRRRVLMQRKQILRAYGQHQDAWSISSIASEEDPFADEESGIDEDIIELLLGRAVDYDTISYANYRQAQAPRKFFTPKDIEDYRIQCDLYWLFCKNDVFQSMVGGNQLLLPYEQWGQCPPRAGIGKLDAIYGSADHLWLLLGRLQDFGYRDRKRKLRVAKATGKDWAPSSGFFRFMARFSRRGPSMPQIPSVDLSDDEQAAYDSAEEEWESIRSAFELFLNALGSDYMPLSRDKVLPISTPFGPALRYLTDKIAVIWTFYYCGRILLNRLHPSMPPAMMVAAGVCAPTTAEYAQLVGNIMAGVCHHPLRHNLGPGSLDPMMSACLTEMTVAFFIAAVQYTDFSQRNWAVTSLHDIGRLTGWGTAYSIASGCEKTWTRAAENGKGPPYRRSEDHFDEGNDCYQEGKIQGNTKLNENPERRWIAVVKPPTVPWALGVMGLEDDMSKLDLRD</sequence>
<evidence type="ECO:0000313" key="8">
    <source>
        <dbReference type="EMBL" id="TQB68561.1"/>
    </source>
</evidence>
<feature type="domain" description="Zn(2)-C6 fungal-type" evidence="7">
    <location>
        <begin position="52"/>
        <end position="80"/>
    </location>
</feature>
<dbReference type="SUPFAM" id="SSF57701">
    <property type="entry name" value="Zn2/Cys6 DNA-binding domain"/>
    <property type="match status" value="1"/>
</dbReference>
<name>A0A507QLQ0_MONPU</name>
<feature type="compositionally biased region" description="Basic residues" evidence="6">
    <location>
        <begin position="39"/>
        <end position="50"/>
    </location>
</feature>
<comment type="subcellular location">
    <subcellularLocation>
        <location evidence="1">Nucleus</location>
    </subcellularLocation>
</comment>
<dbReference type="PROSITE" id="PS00463">
    <property type="entry name" value="ZN2_CY6_FUNGAL_1"/>
    <property type="match status" value="1"/>
</dbReference>
<keyword evidence="5" id="KW-0539">Nucleus</keyword>
<dbReference type="GO" id="GO:0000976">
    <property type="term" value="F:transcription cis-regulatory region binding"/>
    <property type="evidence" value="ECO:0007669"/>
    <property type="project" value="TreeGrafter"/>
</dbReference>
<dbReference type="CDD" id="cd00067">
    <property type="entry name" value="GAL4"/>
    <property type="match status" value="1"/>
</dbReference>
<evidence type="ECO:0000256" key="3">
    <source>
        <dbReference type="ARBA" id="ARBA00023125"/>
    </source>
</evidence>
<feature type="compositionally biased region" description="Basic and acidic residues" evidence="6">
    <location>
        <begin position="1"/>
        <end position="22"/>
    </location>
</feature>
<accession>A0A507QLQ0</accession>
<keyword evidence="2" id="KW-0805">Transcription regulation</keyword>
<comment type="caution">
    <text evidence="8">The sequence shown here is derived from an EMBL/GenBank/DDBJ whole genome shotgun (WGS) entry which is preliminary data.</text>
</comment>
<keyword evidence="3" id="KW-0238">DNA-binding</keyword>
<evidence type="ECO:0000256" key="2">
    <source>
        <dbReference type="ARBA" id="ARBA00023015"/>
    </source>
</evidence>
<feature type="compositionally biased region" description="Low complexity" evidence="6">
    <location>
        <begin position="23"/>
        <end position="34"/>
    </location>
</feature>
<evidence type="ECO:0000256" key="4">
    <source>
        <dbReference type="ARBA" id="ARBA00023163"/>
    </source>
</evidence>
<dbReference type="GO" id="GO:0005634">
    <property type="term" value="C:nucleus"/>
    <property type="evidence" value="ECO:0007669"/>
    <property type="project" value="UniProtKB-SubCell"/>
</dbReference>
<feature type="region of interest" description="Disordered" evidence="6">
    <location>
        <begin position="1"/>
        <end position="50"/>
    </location>
</feature>
<dbReference type="GO" id="GO:0000981">
    <property type="term" value="F:DNA-binding transcription factor activity, RNA polymerase II-specific"/>
    <property type="evidence" value="ECO:0007669"/>
    <property type="project" value="InterPro"/>
</dbReference>
<gene>
    <name evidence="8" type="ORF">MPDQ_003214</name>
</gene>
<dbReference type="Proteomes" id="UP000319663">
    <property type="component" value="Unassembled WGS sequence"/>
</dbReference>
<dbReference type="EMBL" id="VIFY01000206">
    <property type="protein sequence ID" value="TQB68561.1"/>
    <property type="molecule type" value="Genomic_DNA"/>
</dbReference>
<evidence type="ECO:0000256" key="1">
    <source>
        <dbReference type="ARBA" id="ARBA00004123"/>
    </source>
</evidence>
<dbReference type="InterPro" id="IPR036864">
    <property type="entry name" value="Zn2-C6_fun-type_DNA-bd_sf"/>
</dbReference>
<dbReference type="GO" id="GO:0008270">
    <property type="term" value="F:zinc ion binding"/>
    <property type="evidence" value="ECO:0007669"/>
    <property type="project" value="InterPro"/>
</dbReference>